<evidence type="ECO:0000256" key="3">
    <source>
        <dbReference type="ARBA" id="ARBA00023125"/>
    </source>
</evidence>
<reference evidence="6 7" key="1">
    <citation type="submission" date="2018-05" db="EMBL/GenBank/DDBJ databases">
        <title>Oceanovita maritima gen. nov., sp. nov., a marine bacterium in the family Rhodobacteraceae isolated from surface seawater of Lundu port Xiamen, China.</title>
        <authorList>
            <person name="Hetharua B.H."/>
            <person name="Min D."/>
            <person name="Liao H."/>
            <person name="Tian Y."/>
        </authorList>
    </citation>
    <scope>NUCLEOTIDE SEQUENCE [LARGE SCALE GENOMIC DNA]</scope>
    <source>
        <strain evidence="6 7">FSX-11</strain>
    </source>
</reference>
<keyword evidence="6" id="KW-0540">Nuclease</keyword>
<proteinExistence type="inferred from homology"/>
<keyword evidence="7" id="KW-1185">Reference proteome</keyword>
<evidence type="ECO:0000256" key="2">
    <source>
        <dbReference type="ARBA" id="ARBA00022747"/>
    </source>
</evidence>
<evidence type="ECO:0000313" key="7">
    <source>
        <dbReference type="Proteomes" id="UP000248012"/>
    </source>
</evidence>
<evidence type="ECO:0000256" key="1">
    <source>
        <dbReference type="ARBA" id="ARBA00010923"/>
    </source>
</evidence>
<dbReference type="OrthoDB" id="512700at2"/>
<comment type="similarity">
    <text evidence="1">Belongs to the type-I restriction system S methylase family.</text>
</comment>
<keyword evidence="2" id="KW-0680">Restriction system</keyword>
<comment type="caution">
    <text evidence="6">The sequence shown here is derived from an EMBL/GenBank/DDBJ whole genome shotgun (WGS) entry which is preliminary data.</text>
</comment>
<dbReference type="GO" id="GO:0009307">
    <property type="term" value="P:DNA restriction-modification system"/>
    <property type="evidence" value="ECO:0007669"/>
    <property type="project" value="UniProtKB-KW"/>
</dbReference>
<dbReference type="PANTHER" id="PTHR30408">
    <property type="entry name" value="TYPE-1 RESTRICTION ENZYME ECOKI SPECIFICITY PROTEIN"/>
    <property type="match status" value="1"/>
</dbReference>
<dbReference type="PANTHER" id="PTHR30408:SF12">
    <property type="entry name" value="TYPE I RESTRICTION ENZYME MJAVIII SPECIFICITY SUBUNIT"/>
    <property type="match status" value="1"/>
</dbReference>
<gene>
    <name evidence="6" type="ORF">DI396_04000</name>
</gene>
<evidence type="ECO:0000259" key="5">
    <source>
        <dbReference type="Pfam" id="PF01420"/>
    </source>
</evidence>
<dbReference type="GO" id="GO:0003677">
    <property type="term" value="F:DNA binding"/>
    <property type="evidence" value="ECO:0007669"/>
    <property type="project" value="UniProtKB-KW"/>
</dbReference>
<sequence>MGRAPDLACSRQSRRRGRMIPTSDIVPGGIPSGWRSVPFWSLFRREKKTGYAEEELLSVYRDHGVIPKSSRDDNHNKPSEDLSGYQLVTEGALVTNKMKAWQGSIAISRYRGIVSPAYYVYTPQSDECDQFLHYLLRSDPYIGLYGRISKGVRVNQWDLEHEALRNIPVLLPDLATQRQIADFLDRETARIDLLIEKKQRLVALLGEKWVSVVENAISTGGKRTKLGHHIDILSGYAFPSSDFSTDPEDMPLLRGANVSPGSMRWDDTVYWSRDRLVEVSRFLLDAGDVVLGMDRPWISSGIRIAELTEEDAPALLLQRVCRIAPRTTMDKQFMKLLLTSRQFLAYFEPIMTGVSVPHISPDQVSSFRFEYIERDEQVRRATAAGRERERIIRVHQSTEKSIDRLKEYRSALITAAVTGQVDVTTYAKSGTPDRRLDAIQEEMDA</sequence>
<keyword evidence="6" id="KW-0255">Endonuclease</keyword>
<dbReference type="Proteomes" id="UP000248012">
    <property type="component" value="Unassembled WGS sequence"/>
</dbReference>
<keyword evidence="6" id="KW-0378">Hydrolase</keyword>
<dbReference type="Gene3D" id="3.90.220.20">
    <property type="entry name" value="DNA methylase specificity domains"/>
    <property type="match status" value="2"/>
</dbReference>
<organism evidence="6 7">
    <name type="scientific">Litorivita pollutaquae</name>
    <dbReference type="NCBI Taxonomy" id="2200892"/>
    <lineage>
        <taxon>Bacteria</taxon>
        <taxon>Pseudomonadati</taxon>
        <taxon>Pseudomonadota</taxon>
        <taxon>Alphaproteobacteria</taxon>
        <taxon>Rhodobacterales</taxon>
        <taxon>Paracoccaceae</taxon>
        <taxon>Litorivita</taxon>
    </lineage>
</organism>
<accession>A0A2V4MN72</accession>
<dbReference type="GO" id="GO:0004519">
    <property type="term" value="F:endonuclease activity"/>
    <property type="evidence" value="ECO:0007669"/>
    <property type="project" value="UniProtKB-KW"/>
</dbReference>
<keyword evidence="3" id="KW-0238">DNA-binding</keyword>
<dbReference type="Pfam" id="PF01420">
    <property type="entry name" value="Methylase_S"/>
    <property type="match status" value="1"/>
</dbReference>
<feature type="region of interest" description="Disordered" evidence="4">
    <location>
        <begin position="1"/>
        <end position="22"/>
    </location>
</feature>
<dbReference type="InterPro" id="IPR000055">
    <property type="entry name" value="Restrct_endonuc_typeI_TRD"/>
</dbReference>
<dbReference type="CDD" id="cd17259">
    <property type="entry name" value="RMtype1_S_StySKI-TRD2-CR2_like"/>
    <property type="match status" value="1"/>
</dbReference>
<feature type="domain" description="Type I restriction modification DNA specificity" evidence="5">
    <location>
        <begin position="60"/>
        <end position="201"/>
    </location>
</feature>
<evidence type="ECO:0000256" key="4">
    <source>
        <dbReference type="SAM" id="MobiDB-lite"/>
    </source>
</evidence>
<dbReference type="InterPro" id="IPR044946">
    <property type="entry name" value="Restrct_endonuc_typeI_TRD_sf"/>
</dbReference>
<dbReference type="InterPro" id="IPR052021">
    <property type="entry name" value="Type-I_RS_S_subunit"/>
</dbReference>
<dbReference type="EMBL" id="QFVT01000003">
    <property type="protein sequence ID" value="PYC48181.1"/>
    <property type="molecule type" value="Genomic_DNA"/>
</dbReference>
<dbReference type="AlphaFoldDB" id="A0A2V4MN72"/>
<dbReference type="SUPFAM" id="SSF116734">
    <property type="entry name" value="DNA methylase specificity domain"/>
    <property type="match status" value="2"/>
</dbReference>
<name>A0A2V4MN72_9RHOB</name>
<evidence type="ECO:0000313" key="6">
    <source>
        <dbReference type="EMBL" id="PYC48181.1"/>
    </source>
</evidence>
<protein>
    <submittedName>
        <fullName evidence="6">Restriction endonuclease subunit S</fullName>
    </submittedName>
</protein>